<dbReference type="Proteomes" id="UP000036681">
    <property type="component" value="Unplaced"/>
</dbReference>
<organism evidence="2 3">
    <name type="scientific">Ascaris lumbricoides</name>
    <name type="common">Giant roundworm</name>
    <dbReference type="NCBI Taxonomy" id="6252"/>
    <lineage>
        <taxon>Eukaryota</taxon>
        <taxon>Metazoa</taxon>
        <taxon>Ecdysozoa</taxon>
        <taxon>Nematoda</taxon>
        <taxon>Chromadorea</taxon>
        <taxon>Rhabditida</taxon>
        <taxon>Spirurina</taxon>
        <taxon>Ascaridomorpha</taxon>
        <taxon>Ascaridoidea</taxon>
        <taxon>Ascarididae</taxon>
        <taxon>Ascaris</taxon>
    </lineage>
</organism>
<reference evidence="3" key="1">
    <citation type="submission" date="2017-02" db="UniProtKB">
        <authorList>
            <consortium name="WormBaseParasite"/>
        </authorList>
    </citation>
    <scope>IDENTIFICATION</scope>
</reference>
<name>A0A0M3HFJ0_ASCLU</name>
<evidence type="ECO:0000313" key="3">
    <source>
        <dbReference type="WBParaSite" id="ALUE_0000028501-mRNA-1"/>
    </source>
</evidence>
<keyword evidence="1" id="KW-0812">Transmembrane</keyword>
<feature type="transmembrane region" description="Helical" evidence="1">
    <location>
        <begin position="27"/>
        <end position="48"/>
    </location>
</feature>
<sequence length="188" mass="21723">MPMPILNSFSILGIERENIDWINTKHMLTVIVCLMMLIIIILLNICILKYPGSCFRKTRDNSQIEMSDSVPPRIYCTQPIIRNDKMKRSSRDRSLYGLDHCTSDLPFLQRNCSSTDSGIADKEQEDNERNARLLDAHLNDNKDTQQFPYRFEKRKQSSIFRTSNASCSRSSSCFAQLPLNYTSSILEE</sequence>
<keyword evidence="2" id="KW-1185">Reference proteome</keyword>
<dbReference type="AlphaFoldDB" id="A0A0M3HFJ0"/>
<keyword evidence="1" id="KW-0472">Membrane</keyword>
<evidence type="ECO:0000313" key="2">
    <source>
        <dbReference type="Proteomes" id="UP000036681"/>
    </source>
</evidence>
<evidence type="ECO:0000256" key="1">
    <source>
        <dbReference type="SAM" id="Phobius"/>
    </source>
</evidence>
<accession>A0A0M3HFJ0</accession>
<proteinExistence type="predicted"/>
<protein>
    <submittedName>
        <fullName evidence="3">Uncharacterized protein</fullName>
    </submittedName>
</protein>
<keyword evidence="1" id="KW-1133">Transmembrane helix</keyword>
<dbReference type="WBParaSite" id="ALUE_0000028501-mRNA-1">
    <property type="protein sequence ID" value="ALUE_0000028501-mRNA-1"/>
    <property type="gene ID" value="ALUE_0000028501"/>
</dbReference>